<name>A0A444Y0J1_ARAHY</name>
<dbReference type="GO" id="GO:0051083">
    <property type="term" value="P:'de novo' cotranslational protein folding"/>
    <property type="evidence" value="ECO:0007669"/>
    <property type="project" value="TreeGrafter"/>
</dbReference>
<evidence type="ECO:0000256" key="1">
    <source>
        <dbReference type="SAM" id="MobiDB-lite"/>
    </source>
</evidence>
<dbReference type="PANTHER" id="PTHR30560:SF4">
    <property type="entry name" value="OS01G0894700 PROTEIN"/>
    <property type="match status" value="1"/>
</dbReference>
<dbReference type="InterPro" id="IPR005215">
    <property type="entry name" value="Trig_fac"/>
</dbReference>
<evidence type="ECO:0008006" key="4">
    <source>
        <dbReference type="Google" id="ProtNLM"/>
    </source>
</evidence>
<feature type="region of interest" description="Disordered" evidence="1">
    <location>
        <begin position="126"/>
        <end position="147"/>
    </location>
</feature>
<dbReference type="GO" id="GO:0044183">
    <property type="term" value="F:protein folding chaperone"/>
    <property type="evidence" value="ECO:0007669"/>
    <property type="project" value="TreeGrafter"/>
</dbReference>
<protein>
    <recommendedName>
        <fullName evidence="4">Trigger factor ribosome-binding bacterial domain-containing protein</fullName>
    </recommendedName>
</protein>
<evidence type="ECO:0000313" key="3">
    <source>
        <dbReference type="Proteomes" id="UP000289738"/>
    </source>
</evidence>
<sequence>MNMMMISSKYYTNSIIVGVGRTWCSPNAKPEGSFSFSLRFSNRRTKRRSFNIHSESIFRGHNNIFSALNSGLEASITDATESSNALKKASIVLESGDENKIQLRVDLTGDQTERVFGKTLRDLGRTAPPVPGFRMQKGGKSSQENLDVKDRKISTIQTAEELKQSFKPGKEFGFNVIIEPKSSEDTG</sequence>
<reference evidence="2 3" key="1">
    <citation type="submission" date="2019-01" db="EMBL/GenBank/DDBJ databases">
        <title>Sequencing of cultivated peanut Arachis hypogaea provides insights into genome evolution and oil improvement.</title>
        <authorList>
            <person name="Chen X."/>
        </authorList>
    </citation>
    <scope>NUCLEOTIDE SEQUENCE [LARGE SCALE GENOMIC DNA]</scope>
    <source>
        <strain evidence="3">cv. Fuhuasheng</strain>
        <tissue evidence="2">Leaves</tissue>
    </source>
</reference>
<evidence type="ECO:0000313" key="2">
    <source>
        <dbReference type="EMBL" id="RYQ95458.1"/>
    </source>
</evidence>
<dbReference type="GO" id="GO:0043335">
    <property type="term" value="P:protein unfolding"/>
    <property type="evidence" value="ECO:0007669"/>
    <property type="project" value="TreeGrafter"/>
</dbReference>
<dbReference type="Proteomes" id="UP000289738">
    <property type="component" value="Chromosome B08"/>
</dbReference>
<dbReference type="PANTHER" id="PTHR30560">
    <property type="entry name" value="TRIGGER FACTOR CHAPERONE AND PEPTIDYL-PROLYL CIS/TRANS ISOMERASE"/>
    <property type="match status" value="1"/>
</dbReference>
<comment type="caution">
    <text evidence="2">The sequence shown here is derived from an EMBL/GenBank/DDBJ whole genome shotgun (WGS) entry which is preliminary data.</text>
</comment>
<dbReference type="EMBL" id="SDMP01000018">
    <property type="protein sequence ID" value="RYQ95458.1"/>
    <property type="molecule type" value="Genomic_DNA"/>
</dbReference>
<dbReference type="GO" id="GO:0003755">
    <property type="term" value="F:peptidyl-prolyl cis-trans isomerase activity"/>
    <property type="evidence" value="ECO:0007669"/>
    <property type="project" value="TreeGrafter"/>
</dbReference>
<dbReference type="GO" id="GO:0043022">
    <property type="term" value="F:ribosome binding"/>
    <property type="evidence" value="ECO:0007669"/>
    <property type="project" value="TreeGrafter"/>
</dbReference>
<gene>
    <name evidence="2" type="ORF">Ahy_B08g090756</name>
</gene>
<proteinExistence type="predicted"/>
<organism evidence="2 3">
    <name type="scientific">Arachis hypogaea</name>
    <name type="common">Peanut</name>
    <dbReference type="NCBI Taxonomy" id="3818"/>
    <lineage>
        <taxon>Eukaryota</taxon>
        <taxon>Viridiplantae</taxon>
        <taxon>Streptophyta</taxon>
        <taxon>Embryophyta</taxon>
        <taxon>Tracheophyta</taxon>
        <taxon>Spermatophyta</taxon>
        <taxon>Magnoliopsida</taxon>
        <taxon>eudicotyledons</taxon>
        <taxon>Gunneridae</taxon>
        <taxon>Pentapetalae</taxon>
        <taxon>rosids</taxon>
        <taxon>fabids</taxon>
        <taxon>Fabales</taxon>
        <taxon>Fabaceae</taxon>
        <taxon>Papilionoideae</taxon>
        <taxon>50 kb inversion clade</taxon>
        <taxon>dalbergioids sensu lato</taxon>
        <taxon>Dalbergieae</taxon>
        <taxon>Pterocarpus clade</taxon>
        <taxon>Arachis</taxon>
    </lineage>
</organism>
<dbReference type="GO" id="GO:0015031">
    <property type="term" value="P:protein transport"/>
    <property type="evidence" value="ECO:0007669"/>
    <property type="project" value="InterPro"/>
</dbReference>
<keyword evidence="3" id="KW-1185">Reference proteome</keyword>
<accession>A0A444Y0J1</accession>
<dbReference type="AlphaFoldDB" id="A0A444Y0J1"/>